<keyword evidence="5" id="KW-0574">Periplasm</keyword>
<feature type="domain" description="Pili assembly chaperone C-terminal" evidence="10">
    <location>
        <begin position="181"/>
        <end position="244"/>
    </location>
</feature>
<dbReference type="InterPro" id="IPR018046">
    <property type="entry name" value="Pili_assmbl_chaperone_CS"/>
</dbReference>
<gene>
    <name evidence="11" type="ORF">H8K47_15280</name>
</gene>
<dbReference type="Pfam" id="PF02753">
    <property type="entry name" value="PapD_C"/>
    <property type="match status" value="1"/>
</dbReference>
<keyword evidence="12" id="KW-1185">Reference proteome</keyword>
<dbReference type="PANTHER" id="PTHR30251">
    <property type="entry name" value="PILUS ASSEMBLY CHAPERONE"/>
    <property type="match status" value="1"/>
</dbReference>
<evidence type="ECO:0000256" key="2">
    <source>
        <dbReference type="ARBA" id="ARBA00007399"/>
    </source>
</evidence>
<evidence type="ECO:0000259" key="9">
    <source>
        <dbReference type="Pfam" id="PF00345"/>
    </source>
</evidence>
<comment type="similarity">
    <text evidence="2 8">Belongs to the periplasmic pilus chaperone family.</text>
</comment>
<dbReference type="PANTHER" id="PTHR30251:SF2">
    <property type="entry name" value="FIMBRIAL CHAPERONE YADV-RELATED"/>
    <property type="match status" value="1"/>
</dbReference>
<dbReference type="FunFam" id="2.60.40.10:FF:000458">
    <property type="entry name" value="Molecular chaperone FimC"/>
    <property type="match status" value="1"/>
</dbReference>
<evidence type="ECO:0000256" key="3">
    <source>
        <dbReference type="ARBA" id="ARBA00022558"/>
    </source>
</evidence>
<comment type="subcellular location">
    <subcellularLocation>
        <location evidence="1 8">Periplasm</location>
    </subcellularLocation>
</comment>
<keyword evidence="6 8" id="KW-0143">Chaperone</keyword>
<sequence>MKNSLFRSSVQLILFVLGIQVLSAAQAGVVVGATRVIFRESDQEATVRLSNEGEYPALVEAWMDNGDASVTPDKVTTPFTLTPPLFRMEPHRGQTLRMLYTREPLPQDRESVFWLNVLEIPPAPKQAEGEVKNMLQFAFRSRIKVFFRPKSLTSSVIKAPEQLRWNWVADGAGSVCMLEADNPTAFHITINALEIKTSSQRIQADSGMVAPFSKMRFAMKGLTSCKPANADISFSIINDYGGTTAYSGVVHE</sequence>
<dbReference type="AlphaFoldDB" id="A0A923I5W8"/>
<evidence type="ECO:0000256" key="5">
    <source>
        <dbReference type="ARBA" id="ARBA00022764"/>
    </source>
</evidence>
<keyword evidence="4" id="KW-0732">Signal</keyword>
<evidence type="ECO:0000313" key="12">
    <source>
        <dbReference type="Proteomes" id="UP000612361"/>
    </source>
</evidence>
<feature type="domain" description="Pili assembly chaperone N-terminal" evidence="9">
    <location>
        <begin position="28"/>
        <end position="152"/>
    </location>
</feature>
<evidence type="ECO:0000256" key="6">
    <source>
        <dbReference type="ARBA" id="ARBA00023186"/>
    </source>
</evidence>
<keyword evidence="3" id="KW-1029">Fimbrium biogenesis</keyword>
<name>A0A923I5W8_9BURK</name>
<reference evidence="11" key="1">
    <citation type="submission" date="2020-08" db="EMBL/GenBank/DDBJ databases">
        <title>Novel species isolated from subtropical streams in China.</title>
        <authorList>
            <person name="Lu H."/>
        </authorList>
    </citation>
    <scope>NUCLEOTIDE SEQUENCE</scope>
    <source>
        <strain evidence="11">CY7W</strain>
    </source>
</reference>
<dbReference type="InterPro" id="IPR016148">
    <property type="entry name" value="Pili_assmbl_chaperone_C"/>
</dbReference>
<dbReference type="InterPro" id="IPR050643">
    <property type="entry name" value="Periplasmic_pilus_chap"/>
</dbReference>
<dbReference type="PROSITE" id="PS00635">
    <property type="entry name" value="PILI_CHAPERONE"/>
    <property type="match status" value="1"/>
</dbReference>
<proteinExistence type="inferred from homology"/>
<organism evidence="11 12">
    <name type="scientific">Undibacterium rugosum</name>
    <dbReference type="NCBI Taxonomy" id="2762291"/>
    <lineage>
        <taxon>Bacteria</taxon>
        <taxon>Pseudomonadati</taxon>
        <taxon>Pseudomonadota</taxon>
        <taxon>Betaproteobacteria</taxon>
        <taxon>Burkholderiales</taxon>
        <taxon>Oxalobacteraceae</taxon>
        <taxon>Undibacterium</taxon>
    </lineage>
</organism>
<dbReference type="EMBL" id="JACOGG010000019">
    <property type="protein sequence ID" value="MBC3936729.1"/>
    <property type="molecule type" value="Genomic_DNA"/>
</dbReference>
<dbReference type="InterPro" id="IPR036316">
    <property type="entry name" value="Pili_assmbl_chap_C_dom_sf"/>
</dbReference>
<dbReference type="PRINTS" id="PR00969">
    <property type="entry name" value="CHAPERONPILI"/>
</dbReference>
<accession>A0A923I5W8</accession>
<protein>
    <submittedName>
        <fullName evidence="11">Fimbria/pilus periplasmic chaperone</fullName>
    </submittedName>
</protein>
<evidence type="ECO:0000256" key="7">
    <source>
        <dbReference type="ARBA" id="ARBA00023319"/>
    </source>
</evidence>
<evidence type="ECO:0000256" key="8">
    <source>
        <dbReference type="RuleBase" id="RU003918"/>
    </source>
</evidence>
<dbReference type="RefSeq" id="WP_186882267.1">
    <property type="nucleotide sequence ID" value="NZ_JACOGG010000019.1"/>
</dbReference>
<dbReference type="InterPro" id="IPR016147">
    <property type="entry name" value="Pili_assmbl_chaperone_N"/>
</dbReference>
<dbReference type="Pfam" id="PF00345">
    <property type="entry name" value="PapD_N"/>
    <property type="match status" value="1"/>
</dbReference>
<dbReference type="InterPro" id="IPR001829">
    <property type="entry name" value="Pili_assmbl_chaperone_bac"/>
</dbReference>
<keyword evidence="7" id="KW-0393">Immunoglobulin domain</keyword>
<dbReference type="InterPro" id="IPR008962">
    <property type="entry name" value="PapD-like_sf"/>
</dbReference>
<dbReference type="GO" id="GO:0071555">
    <property type="term" value="P:cell wall organization"/>
    <property type="evidence" value="ECO:0007669"/>
    <property type="project" value="InterPro"/>
</dbReference>
<dbReference type="SUPFAM" id="SSF49354">
    <property type="entry name" value="PapD-like"/>
    <property type="match status" value="1"/>
</dbReference>
<dbReference type="Proteomes" id="UP000612361">
    <property type="component" value="Unassembled WGS sequence"/>
</dbReference>
<dbReference type="SUPFAM" id="SSF49584">
    <property type="entry name" value="Periplasmic chaperone C-domain"/>
    <property type="match status" value="1"/>
</dbReference>
<evidence type="ECO:0000259" key="10">
    <source>
        <dbReference type="Pfam" id="PF02753"/>
    </source>
</evidence>
<dbReference type="InterPro" id="IPR013783">
    <property type="entry name" value="Ig-like_fold"/>
</dbReference>
<dbReference type="GO" id="GO:0030288">
    <property type="term" value="C:outer membrane-bounded periplasmic space"/>
    <property type="evidence" value="ECO:0007669"/>
    <property type="project" value="InterPro"/>
</dbReference>
<evidence type="ECO:0000256" key="1">
    <source>
        <dbReference type="ARBA" id="ARBA00004418"/>
    </source>
</evidence>
<dbReference type="Gene3D" id="2.60.40.10">
    <property type="entry name" value="Immunoglobulins"/>
    <property type="match status" value="2"/>
</dbReference>
<comment type="caution">
    <text evidence="11">The sequence shown here is derived from an EMBL/GenBank/DDBJ whole genome shotgun (WGS) entry which is preliminary data.</text>
</comment>
<evidence type="ECO:0000256" key="4">
    <source>
        <dbReference type="ARBA" id="ARBA00022729"/>
    </source>
</evidence>
<evidence type="ECO:0000313" key="11">
    <source>
        <dbReference type="EMBL" id="MBC3936729.1"/>
    </source>
</evidence>